<gene>
    <name evidence="2" type="ORF">HDA43_001074</name>
</gene>
<name>A0A852UZA5_9ACTN</name>
<dbReference type="InterPro" id="IPR011659">
    <property type="entry name" value="WD40"/>
</dbReference>
<evidence type="ECO:0000313" key="3">
    <source>
        <dbReference type="Proteomes" id="UP000576393"/>
    </source>
</evidence>
<keyword evidence="3" id="KW-1185">Reference proteome</keyword>
<evidence type="ECO:0000256" key="1">
    <source>
        <dbReference type="SAM" id="SignalP"/>
    </source>
</evidence>
<organism evidence="2 3">
    <name type="scientific">Streptosporangium sandarakinum</name>
    <dbReference type="NCBI Taxonomy" id="1260955"/>
    <lineage>
        <taxon>Bacteria</taxon>
        <taxon>Bacillati</taxon>
        <taxon>Actinomycetota</taxon>
        <taxon>Actinomycetes</taxon>
        <taxon>Streptosporangiales</taxon>
        <taxon>Streptosporangiaceae</taxon>
        <taxon>Streptosporangium</taxon>
    </lineage>
</organism>
<sequence length="315" mass="31895">MKYRALVAGAALAVTAPALSAPAQASAGTAASAANPAAASAPARAAATVRGVYFDYKDGGVRVTTGPGGRQVTIPSDKGSFVGQFSASPDGGRVAWIDDKGRLHVRSAAGDKVVAVGAAYGGPCVTPAWSADGRRIAFPRRGDSEAATVAAVGASGGRVTVLGRTPGPCHLAWSADGRTLAGYAGDTDGVHLLDTRTHRSRKAPGIGLANHVGSVSPDGRRVVVQTISASAPGGDGSWPAWYSPSVYDTMTGKKIALPVKGRALSAHYLRDGRLAVRVKGASANTLVVLDRSGKEVRRVTEPASARRLGLLGVTG</sequence>
<dbReference type="EMBL" id="JACCCO010000001">
    <property type="protein sequence ID" value="NYF38915.1"/>
    <property type="molecule type" value="Genomic_DNA"/>
</dbReference>
<feature type="chain" id="PRO_5038337256" description="WD40 repeat domain-containing protein" evidence="1">
    <location>
        <begin position="21"/>
        <end position="315"/>
    </location>
</feature>
<dbReference type="Proteomes" id="UP000576393">
    <property type="component" value="Unassembled WGS sequence"/>
</dbReference>
<evidence type="ECO:0000313" key="2">
    <source>
        <dbReference type="EMBL" id="NYF38915.1"/>
    </source>
</evidence>
<dbReference type="SUPFAM" id="SSF82171">
    <property type="entry name" value="DPP6 N-terminal domain-like"/>
    <property type="match status" value="1"/>
</dbReference>
<protein>
    <recommendedName>
        <fullName evidence="4">WD40 repeat domain-containing protein</fullName>
    </recommendedName>
</protein>
<dbReference type="AlphaFoldDB" id="A0A852UZA5"/>
<comment type="caution">
    <text evidence="2">The sequence shown here is derived from an EMBL/GenBank/DDBJ whole genome shotgun (WGS) entry which is preliminary data.</text>
</comment>
<dbReference type="InterPro" id="IPR015943">
    <property type="entry name" value="WD40/YVTN_repeat-like_dom_sf"/>
</dbReference>
<keyword evidence="1" id="KW-0732">Signal</keyword>
<evidence type="ECO:0008006" key="4">
    <source>
        <dbReference type="Google" id="ProtNLM"/>
    </source>
</evidence>
<dbReference type="RefSeq" id="WP_179818603.1">
    <property type="nucleotide sequence ID" value="NZ_JACCCO010000001.1"/>
</dbReference>
<dbReference type="Gene3D" id="2.130.10.10">
    <property type="entry name" value="YVTN repeat-like/Quinoprotein amine dehydrogenase"/>
    <property type="match status" value="2"/>
</dbReference>
<feature type="signal peptide" evidence="1">
    <location>
        <begin position="1"/>
        <end position="20"/>
    </location>
</feature>
<reference evidence="2 3" key="1">
    <citation type="submission" date="2020-07" db="EMBL/GenBank/DDBJ databases">
        <title>Sequencing the genomes of 1000 actinobacteria strains.</title>
        <authorList>
            <person name="Klenk H.-P."/>
        </authorList>
    </citation>
    <scope>NUCLEOTIDE SEQUENCE [LARGE SCALE GENOMIC DNA]</scope>
    <source>
        <strain evidence="2 3">DSM 45763</strain>
    </source>
</reference>
<proteinExistence type="predicted"/>
<accession>A0A852UZA5</accession>
<dbReference type="Pfam" id="PF07676">
    <property type="entry name" value="PD40"/>
    <property type="match status" value="1"/>
</dbReference>